<accession>A0A699SE26</accession>
<name>A0A699SE26_TANCI</name>
<dbReference type="GO" id="GO:0003964">
    <property type="term" value="F:RNA-directed DNA polymerase activity"/>
    <property type="evidence" value="ECO:0007669"/>
    <property type="project" value="UniProtKB-KW"/>
</dbReference>
<organism evidence="1">
    <name type="scientific">Tanacetum cinerariifolium</name>
    <name type="common">Dalmatian daisy</name>
    <name type="synonym">Chrysanthemum cinerariifolium</name>
    <dbReference type="NCBI Taxonomy" id="118510"/>
    <lineage>
        <taxon>Eukaryota</taxon>
        <taxon>Viridiplantae</taxon>
        <taxon>Streptophyta</taxon>
        <taxon>Embryophyta</taxon>
        <taxon>Tracheophyta</taxon>
        <taxon>Spermatophyta</taxon>
        <taxon>Magnoliopsida</taxon>
        <taxon>eudicotyledons</taxon>
        <taxon>Gunneridae</taxon>
        <taxon>Pentapetalae</taxon>
        <taxon>asterids</taxon>
        <taxon>campanulids</taxon>
        <taxon>Asterales</taxon>
        <taxon>Asteraceae</taxon>
        <taxon>Asteroideae</taxon>
        <taxon>Anthemideae</taxon>
        <taxon>Anthemidinae</taxon>
        <taxon>Tanacetum</taxon>
    </lineage>
</organism>
<keyword evidence="1" id="KW-0808">Transferase</keyword>
<dbReference type="EMBL" id="BKCJ011154202">
    <property type="protein sequence ID" value="GFC95393.1"/>
    <property type="molecule type" value="Genomic_DNA"/>
</dbReference>
<feature type="non-terminal residue" evidence="1">
    <location>
        <position position="167"/>
    </location>
</feature>
<reference evidence="1" key="1">
    <citation type="journal article" date="2019" name="Sci. Rep.">
        <title>Draft genome of Tanacetum cinerariifolium, the natural source of mosquito coil.</title>
        <authorList>
            <person name="Yamashiro T."/>
            <person name="Shiraishi A."/>
            <person name="Satake H."/>
            <person name="Nakayama K."/>
        </authorList>
    </citation>
    <scope>NUCLEOTIDE SEQUENCE</scope>
</reference>
<sequence length="167" mass="19662">MYKLKYTKEKIRGWLSTYRLNSRGALAKLKEDLKMFDEAIDKDDPVKVKYEFLDHFRKRFDKPPENRARIDICFPNVLSNGQRDDLERMVMKEEVKKAVWDRGSDKSPGPDGFSFSFFRHFWSTIEKDIFEAVDCLFTNEGMPNGCNSNFIALIPKIIDANMVKDFR</sequence>
<comment type="caution">
    <text evidence="1">The sequence shown here is derived from an EMBL/GenBank/DDBJ whole genome shotgun (WGS) entry which is preliminary data.</text>
</comment>
<evidence type="ECO:0000313" key="1">
    <source>
        <dbReference type="EMBL" id="GFC95393.1"/>
    </source>
</evidence>
<protein>
    <submittedName>
        <fullName evidence="1">RNA-directed DNA polymerase, eukaryota, reverse transcriptase zinc-binding domain protein</fullName>
    </submittedName>
</protein>
<gene>
    <name evidence="1" type="ORF">Tci_867363</name>
</gene>
<dbReference type="AlphaFoldDB" id="A0A699SE26"/>
<keyword evidence="1" id="KW-0695">RNA-directed DNA polymerase</keyword>
<proteinExistence type="predicted"/>
<keyword evidence="1" id="KW-0548">Nucleotidyltransferase</keyword>